<dbReference type="EMBL" id="CP027668">
    <property type="protein sequence ID" value="AVO45998.1"/>
    <property type="molecule type" value="Genomic_DNA"/>
</dbReference>
<keyword evidence="3" id="KW-1185">Reference proteome</keyword>
<evidence type="ECO:0000313" key="2">
    <source>
        <dbReference type="EMBL" id="AVO45998.1"/>
    </source>
</evidence>
<protein>
    <recommendedName>
        <fullName evidence="4">Protein ImuA</fullName>
    </recommendedName>
</protein>
<dbReference type="PIRSF" id="PIRSF034285">
    <property type="entry name" value="UCP034285"/>
    <property type="match status" value="1"/>
</dbReference>
<evidence type="ECO:0008006" key="4">
    <source>
        <dbReference type="Google" id="ProtNLM"/>
    </source>
</evidence>
<dbReference type="OrthoDB" id="7202530at2"/>
<gene>
    <name evidence="2" type="ORF">C6569_13460</name>
</gene>
<evidence type="ECO:0000256" key="1">
    <source>
        <dbReference type="SAM" id="MobiDB-lite"/>
    </source>
</evidence>
<feature type="compositionally biased region" description="Low complexity" evidence="1">
    <location>
        <begin position="253"/>
        <end position="265"/>
    </location>
</feature>
<sequence length="265" mass="27766">MTARRDTLAALKGTLARLERGGLPSASPHFSLGPAGLDAALGGGLARAALHEVFAESPSHGPAATGFALSLGILAAPSAPVVWIRQRMLDQEFGRPYGHGIAALGLDPGRLVLVRAKDAEAALKATHDAARCGAVGVVIAEIWGAPKILDLTASRRLSMAAAESGVTVVATRTGAEPSASAAQSRWQVRGMASEAAEGGLPGLPAFLVTLLRHRAGIPPRDWPMEWDREHRRFRERTALPRRLDALPGDRTVAPQAPALPLRRAG</sequence>
<accession>A0A2S0NCV8</accession>
<dbReference type="Proteomes" id="UP000237889">
    <property type="component" value="Chromosome"/>
</dbReference>
<dbReference type="AlphaFoldDB" id="A0A2S0NCV8"/>
<dbReference type="InterPro" id="IPR017026">
    <property type="entry name" value="ImuA"/>
</dbReference>
<evidence type="ECO:0000313" key="3">
    <source>
        <dbReference type="Proteomes" id="UP000237889"/>
    </source>
</evidence>
<dbReference type="InterPro" id="IPR027417">
    <property type="entry name" value="P-loop_NTPase"/>
</dbReference>
<dbReference type="Gene3D" id="3.40.50.300">
    <property type="entry name" value="P-loop containing nucleotide triphosphate hydrolases"/>
    <property type="match status" value="1"/>
</dbReference>
<feature type="region of interest" description="Disordered" evidence="1">
    <location>
        <begin position="244"/>
        <end position="265"/>
    </location>
</feature>
<proteinExistence type="predicted"/>
<organism evidence="2 3">
    <name type="scientific">Phreatobacter cathodiphilus</name>
    <dbReference type="NCBI Taxonomy" id="1868589"/>
    <lineage>
        <taxon>Bacteria</taxon>
        <taxon>Pseudomonadati</taxon>
        <taxon>Pseudomonadota</taxon>
        <taxon>Alphaproteobacteria</taxon>
        <taxon>Hyphomicrobiales</taxon>
        <taxon>Phreatobacteraceae</taxon>
        <taxon>Phreatobacter</taxon>
    </lineage>
</organism>
<dbReference type="SUPFAM" id="SSF52540">
    <property type="entry name" value="P-loop containing nucleoside triphosphate hydrolases"/>
    <property type="match status" value="1"/>
</dbReference>
<dbReference type="KEGG" id="phr:C6569_13460"/>
<name>A0A2S0NCV8_9HYPH</name>
<dbReference type="RefSeq" id="WP_106749339.1">
    <property type="nucleotide sequence ID" value="NZ_CP027668.1"/>
</dbReference>
<reference evidence="2 3" key="1">
    <citation type="submission" date="2018-03" db="EMBL/GenBank/DDBJ databases">
        <title>Genome sequencing of Phreatobacter sp.</title>
        <authorList>
            <person name="Kim S.-J."/>
            <person name="Heo J."/>
            <person name="Kwon S.-W."/>
        </authorList>
    </citation>
    <scope>NUCLEOTIDE SEQUENCE [LARGE SCALE GENOMIC DNA]</scope>
    <source>
        <strain evidence="2 3">S-12</strain>
    </source>
</reference>